<keyword evidence="1" id="KW-0472">Membrane</keyword>
<feature type="transmembrane region" description="Helical" evidence="1">
    <location>
        <begin position="96"/>
        <end position="129"/>
    </location>
</feature>
<organism evidence="3 4">
    <name type="scientific">Pedococcus cremeus</name>
    <dbReference type="NCBI Taxonomy" id="587636"/>
    <lineage>
        <taxon>Bacteria</taxon>
        <taxon>Bacillati</taxon>
        <taxon>Actinomycetota</taxon>
        <taxon>Actinomycetes</taxon>
        <taxon>Micrococcales</taxon>
        <taxon>Intrasporangiaceae</taxon>
        <taxon>Pedococcus</taxon>
    </lineage>
</organism>
<evidence type="ECO:0000256" key="1">
    <source>
        <dbReference type="SAM" id="Phobius"/>
    </source>
</evidence>
<dbReference type="InterPro" id="IPR036259">
    <property type="entry name" value="MFS_trans_sf"/>
</dbReference>
<dbReference type="STRING" id="587636.SAMN05216199_0022"/>
<accession>A0A1H9XPC4</accession>
<protein>
    <submittedName>
        <fullName evidence="3">Cytochrome C biogenesis protein transmembrane region</fullName>
    </submittedName>
</protein>
<dbReference type="OrthoDB" id="4870013at2"/>
<dbReference type="Pfam" id="PF13386">
    <property type="entry name" value="DsbD_2"/>
    <property type="match status" value="1"/>
</dbReference>
<reference evidence="4" key="1">
    <citation type="submission" date="2016-10" db="EMBL/GenBank/DDBJ databases">
        <authorList>
            <person name="Varghese N."/>
            <person name="Submissions S."/>
        </authorList>
    </citation>
    <scope>NUCLEOTIDE SEQUENCE [LARGE SCALE GENOMIC DNA]</scope>
    <source>
        <strain evidence="4">CGMCC 1.6963</strain>
    </source>
</reference>
<dbReference type="InterPro" id="IPR039447">
    <property type="entry name" value="UreH-like_TM_dom"/>
</dbReference>
<dbReference type="RefSeq" id="WP_091762345.1">
    <property type="nucleotide sequence ID" value="NZ_FOHB01000010.1"/>
</dbReference>
<dbReference type="Proteomes" id="UP000199019">
    <property type="component" value="Unassembled WGS sequence"/>
</dbReference>
<keyword evidence="1 3" id="KW-0812">Transmembrane</keyword>
<dbReference type="AlphaFoldDB" id="A0A1H9XPC4"/>
<keyword evidence="1" id="KW-1133">Transmembrane helix</keyword>
<proteinExistence type="predicted"/>
<feature type="domain" description="Urease accessory protein UreH-like transmembrane" evidence="2">
    <location>
        <begin position="13"/>
        <end position="157"/>
    </location>
</feature>
<evidence type="ECO:0000313" key="3">
    <source>
        <dbReference type="EMBL" id="SES48018.1"/>
    </source>
</evidence>
<evidence type="ECO:0000259" key="2">
    <source>
        <dbReference type="Pfam" id="PF13386"/>
    </source>
</evidence>
<keyword evidence="4" id="KW-1185">Reference proteome</keyword>
<dbReference type="SUPFAM" id="SSF103473">
    <property type="entry name" value="MFS general substrate transporter"/>
    <property type="match status" value="1"/>
</dbReference>
<dbReference type="EMBL" id="FOHB01000010">
    <property type="protein sequence ID" value="SES48018.1"/>
    <property type="molecule type" value="Genomic_DNA"/>
</dbReference>
<feature type="transmembrane region" description="Helical" evidence="1">
    <location>
        <begin position="55"/>
        <end position="75"/>
    </location>
</feature>
<feature type="transmembrane region" description="Helical" evidence="1">
    <location>
        <begin position="21"/>
        <end position="43"/>
    </location>
</feature>
<sequence>MLSSISPLGERARASRWWVTTTAYVLGSLVGGLALGGLFGLLGSAVPDPVRSSPWALGLAAALLLLGLALDLRLGGLSLPSWQRQVDEQWLTRYRGWVYGVGFGAQLGFGLVTIITSSTTYAVALLALLSGSPGAGLLLGGVFGLVRALPSVLMAGVRDRAGLHRIFSTVEKWANPADVIARVALAAGAVALGVAAVGS</sequence>
<name>A0A1H9XPC4_9MICO</name>
<evidence type="ECO:0000313" key="4">
    <source>
        <dbReference type="Proteomes" id="UP000199019"/>
    </source>
</evidence>
<gene>
    <name evidence="3" type="ORF">SAMN05216199_0022</name>
</gene>
<feature type="transmembrane region" description="Helical" evidence="1">
    <location>
        <begin position="179"/>
        <end position="198"/>
    </location>
</feature>
<feature type="transmembrane region" description="Helical" evidence="1">
    <location>
        <begin position="135"/>
        <end position="158"/>
    </location>
</feature>